<evidence type="ECO:0000256" key="5">
    <source>
        <dbReference type="ARBA" id="ARBA00022989"/>
    </source>
</evidence>
<name>A0A6J8BWJ7_MYTCO</name>
<dbReference type="GO" id="GO:0005886">
    <property type="term" value="C:plasma membrane"/>
    <property type="evidence" value="ECO:0007669"/>
    <property type="project" value="UniProtKB-SubCell"/>
</dbReference>
<protein>
    <recommendedName>
        <fullName evidence="9">Innexin</fullName>
    </recommendedName>
</protein>
<feature type="transmembrane region" description="Helical" evidence="9">
    <location>
        <begin position="326"/>
        <end position="354"/>
    </location>
</feature>
<comment type="caution">
    <text evidence="9">Lacks conserved residue(s) required for the propagation of feature annotation.</text>
</comment>
<comment type="similarity">
    <text evidence="9">Belongs to the pannexin family.</text>
</comment>
<evidence type="ECO:0000256" key="4">
    <source>
        <dbReference type="ARBA" id="ARBA00022692"/>
    </source>
</evidence>
<dbReference type="EMBL" id="CACVKT020004162">
    <property type="protein sequence ID" value="CAC5388428.1"/>
    <property type="molecule type" value="Genomic_DNA"/>
</dbReference>
<keyword evidence="7 9" id="KW-0472">Membrane</keyword>
<gene>
    <name evidence="9" type="primary">inx</name>
    <name evidence="10" type="ORF">MCOR_23691</name>
</gene>
<keyword evidence="6 9" id="KW-0406">Ion transport</keyword>
<evidence type="ECO:0000256" key="9">
    <source>
        <dbReference type="RuleBase" id="RU010713"/>
    </source>
</evidence>
<reference evidence="10 11" key="1">
    <citation type="submission" date="2020-06" db="EMBL/GenBank/DDBJ databases">
        <authorList>
            <person name="Li R."/>
            <person name="Bekaert M."/>
        </authorList>
    </citation>
    <scope>NUCLEOTIDE SEQUENCE [LARGE SCALE GENOMIC DNA]</scope>
    <source>
        <strain evidence="11">wild</strain>
    </source>
</reference>
<feature type="transmembrane region" description="Helical" evidence="9">
    <location>
        <begin position="238"/>
        <end position="259"/>
    </location>
</feature>
<sequence>MYINPATLSPQTLKRPRTGMTLGGPTVAAYLDDTNQYPKLDHVLGTAGQAVGIRGTYDDDFIDRLNHKYTVMLLVIFTVIVSTSQYVGNPIECWCPTDFTENRVDYTNFVCWVSNTYYIPMQSQIPAQYDQRREQELTYYQWVPLILLVCSMFYKVPRLIYKVLGSYSGISIDKINGMARDTQYLAPEERKKKLEHISKYMGQWLKSASPHRAGLCPHLRERIGDVCFFLCGRHYGNYLTTVAMVYKLLFLVNSIAMMYTMNAFMGSKYSVYGFEVLTSLYEGEDWTYSPKFPRVTLCDFEIRQMTNLQRWTVQCVLPVNLFNEKIFIFLWFWMVFIAIANGFGFLTNLYGYILPHHRRSYIRKYLKINDQHKKTDSDRRIRKDFVKDFLKQDGIFVLRQISNNANDVIASDVIRYLYAGFLEKYKQSADDNSNIENADSV</sequence>
<keyword evidence="4 9" id="KW-0812">Transmembrane</keyword>
<keyword evidence="5 9" id="KW-1133">Transmembrane helix</keyword>
<dbReference type="PANTHER" id="PTHR11893:SF36">
    <property type="entry name" value="INNEXIN-5"/>
    <property type="match status" value="1"/>
</dbReference>
<keyword evidence="8 9" id="KW-0407">Ion channel</keyword>
<dbReference type="PRINTS" id="PR01262">
    <property type="entry name" value="INNEXIN"/>
</dbReference>
<accession>A0A6J8BWJ7</accession>
<evidence type="ECO:0000256" key="8">
    <source>
        <dbReference type="ARBA" id="ARBA00023303"/>
    </source>
</evidence>
<comment type="function">
    <text evidence="9">Structural component of the gap junctions.</text>
</comment>
<comment type="subcellular location">
    <subcellularLocation>
        <location evidence="1 9">Cell membrane</location>
        <topology evidence="1 9">Multi-pass membrane protein</topology>
    </subcellularLocation>
</comment>
<proteinExistence type="inferred from homology"/>
<dbReference type="GO" id="GO:0005921">
    <property type="term" value="C:gap junction"/>
    <property type="evidence" value="ECO:0007669"/>
    <property type="project" value="UniProtKB-UniRule"/>
</dbReference>
<dbReference type="InterPro" id="IPR000990">
    <property type="entry name" value="Innexin"/>
</dbReference>
<dbReference type="Pfam" id="PF00876">
    <property type="entry name" value="Innexin"/>
    <property type="match status" value="1"/>
</dbReference>
<evidence type="ECO:0000313" key="11">
    <source>
        <dbReference type="Proteomes" id="UP000507470"/>
    </source>
</evidence>
<dbReference type="PANTHER" id="PTHR11893">
    <property type="entry name" value="INNEXIN"/>
    <property type="match status" value="1"/>
</dbReference>
<dbReference type="PROSITE" id="PS51013">
    <property type="entry name" value="PANNEXIN"/>
    <property type="match status" value="1"/>
</dbReference>
<evidence type="ECO:0000256" key="1">
    <source>
        <dbReference type="ARBA" id="ARBA00004651"/>
    </source>
</evidence>
<dbReference type="AlphaFoldDB" id="A0A6J8BWJ7"/>
<evidence type="ECO:0000256" key="6">
    <source>
        <dbReference type="ARBA" id="ARBA00023065"/>
    </source>
</evidence>
<dbReference type="Proteomes" id="UP000507470">
    <property type="component" value="Unassembled WGS sequence"/>
</dbReference>
<dbReference type="OrthoDB" id="5867527at2759"/>
<organism evidence="10 11">
    <name type="scientific">Mytilus coruscus</name>
    <name type="common">Sea mussel</name>
    <dbReference type="NCBI Taxonomy" id="42192"/>
    <lineage>
        <taxon>Eukaryota</taxon>
        <taxon>Metazoa</taxon>
        <taxon>Spiralia</taxon>
        <taxon>Lophotrochozoa</taxon>
        <taxon>Mollusca</taxon>
        <taxon>Bivalvia</taxon>
        <taxon>Autobranchia</taxon>
        <taxon>Pteriomorphia</taxon>
        <taxon>Mytilida</taxon>
        <taxon>Mytiloidea</taxon>
        <taxon>Mytilidae</taxon>
        <taxon>Mytilinae</taxon>
        <taxon>Mytilus</taxon>
    </lineage>
</organism>
<evidence type="ECO:0000256" key="2">
    <source>
        <dbReference type="ARBA" id="ARBA00022448"/>
    </source>
</evidence>
<dbReference type="GO" id="GO:0034220">
    <property type="term" value="P:monoatomic ion transmembrane transport"/>
    <property type="evidence" value="ECO:0007669"/>
    <property type="project" value="UniProtKB-KW"/>
</dbReference>
<evidence type="ECO:0000256" key="7">
    <source>
        <dbReference type="ARBA" id="ARBA00023136"/>
    </source>
</evidence>
<keyword evidence="11" id="KW-1185">Reference proteome</keyword>
<evidence type="ECO:0000313" key="10">
    <source>
        <dbReference type="EMBL" id="CAC5388428.1"/>
    </source>
</evidence>
<keyword evidence="2 9" id="KW-0813">Transport</keyword>
<evidence type="ECO:0000256" key="3">
    <source>
        <dbReference type="ARBA" id="ARBA00022475"/>
    </source>
</evidence>
<keyword evidence="3" id="KW-1003">Cell membrane</keyword>